<protein>
    <recommendedName>
        <fullName evidence="7">Ribosomal RNA small subunit methyltransferase A</fullName>
        <ecNumber evidence="7">2.1.1.182</ecNumber>
    </recommendedName>
    <alternativeName>
        <fullName evidence="7">16S rRNA (adenine(1518)-N(6)/adenine(1519)-N(6))-dimethyltransferase</fullName>
    </alternativeName>
    <alternativeName>
        <fullName evidence="7">16S rRNA dimethyladenosine transferase</fullName>
    </alternativeName>
    <alternativeName>
        <fullName evidence="7">16S rRNA dimethylase</fullName>
    </alternativeName>
    <alternativeName>
        <fullName evidence="7">S-adenosylmethionine-6-N', N'-adenosyl(rRNA) dimethyltransferase</fullName>
    </alternativeName>
</protein>
<organism evidence="10">
    <name type="scientific">Desulfofervidus auxilii</name>
    <dbReference type="NCBI Taxonomy" id="1621989"/>
    <lineage>
        <taxon>Bacteria</taxon>
        <taxon>Pseudomonadati</taxon>
        <taxon>Thermodesulfobacteriota</taxon>
        <taxon>Candidatus Desulfofervidia</taxon>
        <taxon>Candidatus Desulfofervidales</taxon>
        <taxon>Candidatus Desulfofervidaceae</taxon>
        <taxon>Candidatus Desulfofervidus</taxon>
    </lineage>
</organism>
<reference evidence="10" key="1">
    <citation type="journal article" date="2020" name="mSystems">
        <title>Genome- and Community-Level Interaction Insights into Carbon Utilization and Element Cycling Functions of Hydrothermarchaeota in Hydrothermal Sediment.</title>
        <authorList>
            <person name="Zhou Z."/>
            <person name="Liu Y."/>
            <person name="Xu W."/>
            <person name="Pan J."/>
            <person name="Luo Z.H."/>
            <person name="Li M."/>
        </authorList>
    </citation>
    <scope>NUCLEOTIDE SEQUENCE [LARGE SCALE GENOMIC DNA]</scope>
    <source>
        <strain evidence="10">HyVt-233</strain>
    </source>
</reference>
<evidence type="ECO:0000256" key="8">
    <source>
        <dbReference type="PROSITE-ProRule" id="PRU01026"/>
    </source>
</evidence>
<dbReference type="GO" id="GO:0003723">
    <property type="term" value="F:RNA binding"/>
    <property type="evidence" value="ECO:0007669"/>
    <property type="project" value="UniProtKB-UniRule"/>
</dbReference>
<feature type="binding site" evidence="7 8">
    <location>
        <position position="101"/>
    </location>
    <ligand>
        <name>S-adenosyl-L-methionine</name>
        <dbReference type="ChEBI" id="CHEBI:59789"/>
    </ligand>
</feature>
<dbReference type="CDD" id="cd02440">
    <property type="entry name" value="AdoMet_MTases"/>
    <property type="match status" value="1"/>
</dbReference>
<feature type="binding site" evidence="7 8">
    <location>
        <position position="28"/>
    </location>
    <ligand>
        <name>S-adenosyl-L-methionine</name>
        <dbReference type="ChEBI" id="CHEBI:59789"/>
    </ligand>
</feature>
<name>A0A7C0U1H8_DESA2</name>
<dbReference type="InterPro" id="IPR011530">
    <property type="entry name" value="rRNA_adenine_dimethylase"/>
</dbReference>
<dbReference type="Gene3D" id="1.10.8.100">
    <property type="entry name" value="Ribosomal RNA adenine dimethylase-like, domain 2"/>
    <property type="match status" value="1"/>
</dbReference>
<keyword evidence="5 7" id="KW-0949">S-adenosyl-L-methionine</keyword>
<dbReference type="Gene3D" id="3.40.50.150">
    <property type="entry name" value="Vaccinia Virus protein VP39"/>
    <property type="match status" value="1"/>
</dbReference>
<dbReference type="InterPro" id="IPR020596">
    <property type="entry name" value="rRNA_Ade_Mease_Trfase_CS"/>
</dbReference>
<dbReference type="PANTHER" id="PTHR11727:SF7">
    <property type="entry name" value="DIMETHYLADENOSINE TRANSFERASE-RELATED"/>
    <property type="match status" value="1"/>
</dbReference>
<comment type="similarity">
    <text evidence="7">Belongs to the class I-like SAM-binding methyltransferase superfamily. rRNA adenine N(6)-methyltransferase family. RsmA subfamily.</text>
</comment>
<keyword evidence="6 7" id="KW-0694">RNA-binding</keyword>
<sequence length="275" mass="32176">MPFQDTHPSPKKILAHYNIKPKKGLGQHFLMNPFTAYQIVKKIGIEKEDIVIEIGAGFGALTIPLAENAKKVIAIEYDKRFIPILKEILKDFKNIEVWQGDALKYNYENTVLLYNKKIKIVGNLPYYLTSPLLFLFLEKKALIKNMGFMVQKEVAERLLSPPGKKTYGLLSILYSLTANVTSLMTLAPASFYPKPEVFSQLIKIEWKEEIFIEKEFIEFLKYIFSHRRKTIFNILKNRFKQKNIKNIFSQLNIDYNTRPEKVSPFLFFKLYHLIK</sequence>
<keyword evidence="3 7" id="KW-0489">Methyltransferase</keyword>
<keyword evidence="1 7" id="KW-0963">Cytoplasm</keyword>
<comment type="subcellular location">
    <subcellularLocation>
        <location evidence="7">Cytoplasm</location>
    </subcellularLocation>
</comment>
<dbReference type="InterPro" id="IPR001737">
    <property type="entry name" value="KsgA/Erm"/>
</dbReference>
<dbReference type="SUPFAM" id="SSF53335">
    <property type="entry name" value="S-adenosyl-L-methionine-dependent methyltransferases"/>
    <property type="match status" value="1"/>
</dbReference>
<keyword evidence="2 7" id="KW-0698">rRNA processing</keyword>
<dbReference type="InterPro" id="IPR023165">
    <property type="entry name" value="rRNA_Ade_diMease-like_C"/>
</dbReference>
<evidence type="ECO:0000259" key="9">
    <source>
        <dbReference type="SMART" id="SM00650"/>
    </source>
</evidence>
<evidence type="ECO:0000256" key="2">
    <source>
        <dbReference type="ARBA" id="ARBA00022552"/>
    </source>
</evidence>
<dbReference type="NCBIfam" id="TIGR00755">
    <property type="entry name" value="ksgA"/>
    <property type="match status" value="1"/>
</dbReference>
<feature type="binding site" evidence="7 8">
    <location>
        <position position="30"/>
    </location>
    <ligand>
        <name>S-adenosyl-L-methionine</name>
        <dbReference type="ChEBI" id="CHEBI:59789"/>
    </ligand>
</feature>
<feature type="binding site" evidence="7 8">
    <location>
        <position position="123"/>
    </location>
    <ligand>
        <name>S-adenosyl-L-methionine</name>
        <dbReference type="ChEBI" id="CHEBI:59789"/>
    </ligand>
</feature>
<dbReference type="InterPro" id="IPR020598">
    <property type="entry name" value="rRNA_Ade_methylase_Trfase_N"/>
</dbReference>
<dbReference type="HAMAP" id="MF_00607">
    <property type="entry name" value="16SrRNA_methyltr_A"/>
    <property type="match status" value="1"/>
</dbReference>
<dbReference type="SMART" id="SM00650">
    <property type="entry name" value="rADc"/>
    <property type="match status" value="1"/>
</dbReference>
<accession>A0A7C0U1H8</accession>
<evidence type="ECO:0000256" key="3">
    <source>
        <dbReference type="ARBA" id="ARBA00022603"/>
    </source>
</evidence>
<dbReference type="InterPro" id="IPR029063">
    <property type="entry name" value="SAM-dependent_MTases_sf"/>
</dbReference>
<dbReference type="PROSITE" id="PS51689">
    <property type="entry name" value="SAM_RNA_A_N6_MT"/>
    <property type="match status" value="1"/>
</dbReference>
<comment type="caution">
    <text evidence="10">The sequence shown here is derived from an EMBL/GenBank/DDBJ whole genome shotgun (WGS) entry which is preliminary data.</text>
</comment>
<feature type="binding site" evidence="7 8">
    <location>
        <position position="76"/>
    </location>
    <ligand>
        <name>S-adenosyl-L-methionine</name>
        <dbReference type="ChEBI" id="CHEBI:59789"/>
    </ligand>
</feature>
<dbReference type="GO" id="GO:0005829">
    <property type="term" value="C:cytosol"/>
    <property type="evidence" value="ECO:0007669"/>
    <property type="project" value="TreeGrafter"/>
</dbReference>
<dbReference type="AlphaFoldDB" id="A0A7C0U1H8"/>
<dbReference type="PROSITE" id="PS01131">
    <property type="entry name" value="RRNA_A_DIMETH"/>
    <property type="match status" value="1"/>
</dbReference>
<dbReference type="GO" id="GO:0052908">
    <property type="term" value="F:16S rRNA (adenine(1518)-N(6)/adenine(1519)-N(6))-dimethyltransferase activity"/>
    <property type="evidence" value="ECO:0007669"/>
    <property type="project" value="UniProtKB-EC"/>
</dbReference>
<evidence type="ECO:0000313" key="10">
    <source>
        <dbReference type="EMBL" id="HDD43293.1"/>
    </source>
</evidence>
<dbReference type="Proteomes" id="UP000886289">
    <property type="component" value="Unassembled WGS sequence"/>
</dbReference>
<evidence type="ECO:0000256" key="6">
    <source>
        <dbReference type="ARBA" id="ARBA00022884"/>
    </source>
</evidence>
<evidence type="ECO:0000256" key="7">
    <source>
        <dbReference type="HAMAP-Rule" id="MF_00607"/>
    </source>
</evidence>
<evidence type="ECO:0000256" key="4">
    <source>
        <dbReference type="ARBA" id="ARBA00022679"/>
    </source>
</evidence>
<comment type="function">
    <text evidence="7">Specifically dimethylates two adjacent adenosines (A1518 and A1519) in the loop of a conserved hairpin near the 3'-end of 16S rRNA in the 30S particle. May play a critical role in biogenesis of 30S subunits.</text>
</comment>
<comment type="catalytic activity">
    <reaction evidence="7">
        <text>adenosine(1518)/adenosine(1519) in 16S rRNA + 4 S-adenosyl-L-methionine = N(6)-dimethyladenosine(1518)/N(6)-dimethyladenosine(1519) in 16S rRNA + 4 S-adenosyl-L-homocysteine + 4 H(+)</text>
        <dbReference type="Rhea" id="RHEA:19609"/>
        <dbReference type="Rhea" id="RHEA-COMP:10232"/>
        <dbReference type="Rhea" id="RHEA-COMP:10233"/>
        <dbReference type="ChEBI" id="CHEBI:15378"/>
        <dbReference type="ChEBI" id="CHEBI:57856"/>
        <dbReference type="ChEBI" id="CHEBI:59789"/>
        <dbReference type="ChEBI" id="CHEBI:74411"/>
        <dbReference type="ChEBI" id="CHEBI:74493"/>
        <dbReference type="EC" id="2.1.1.182"/>
    </reaction>
</comment>
<evidence type="ECO:0000256" key="1">
    <source>
        <dbReference type="ARBA" id="ARBA00022490"/>
    </source>
</evidence>
<keyword evidence="4 7" id="KW-0808">Transferase</keyword>
<feature type="domain" description="Ribosomal RNA adenine methylase transferase N-terminal" evidence="9">
    <location>
        <begin position="35"/>
        <end position="208"/>
    </location>
</feature>
<gene>
    <name evidence="7 10" type="primary">rsmA</name>
    <name evidence="7" type="synonym">ksgA</name>
    <name evidence="10" type="ORF">ENG63_00325</name>
</gene>
<proteinExistence type="inferred from homology"/>
<evidence type="ECO:0000256" key="5">
    <source>
        <dbReference type="ARBA" id="ARBA00022691"/>
    </source>
</evidence>
<feature type="binding site" evidence="7 8">
    <location>
        <position position="55"/>
    </location>
    <ligand>
        <name>S-adenosyl-L-methionine</name>
        <dbReference type="ChEBI" id="CHEBI:59789"/>
    </ligand>
</feature>
<dbReference type="EC" id="2.1.1.182" evidence="7"/>
<dbReference type="PANTHER" id="PTHR11727">
    <property type="entry name" value="DIMETHYLADENOSINE TRANSFERASE"/>
    <property type="match status" value="1"/>
</dbReference>
<dbReference type="EMBL" id="DRBS01000013">
    <property type="protein sequence ID" value="HDD43293.1"/>
    <property type="molecule type" value="Genomic_DNA"/>
</dbReference>
<dbReference type="Pfam" id="PF00398">
    <property type="entry name" value="RrnaAD"/>
    <property type="match status" value="1"/>
</dbReference>